<keyword evidence="6" id="KW-0120">Carbon dioxide fixation</keyword>
<dbReference type="GO" id="GO:0015977">
    <property type="term" value="P:carbon fixation"/>
    <property type="evidence" value="ECO:0007669"/>
    <property type="project" value="UniProtKB-KW"/>
</dbReference>
<dbReference type="GO" id="GO:0008964">
    <property type="term" value="F:phosphoenolpyruvate carboxylase activity"/>
    <property type="evidence" value="ECO:0007669"/>
    <property type="project" value="UniProtKB-EC"/>
</dbReference>
<dbReference type="InterPro" id="IPR022805">
    <property type="entry name" value="PEP_COase_bac/pln-type"/>
</dbReference>
<dbReference type="SUPFAM" id="SSF51621">
    <property type="entry name" value="Phosphoenolpyruvate/pyruvate domain"/>
    <property type="match status" value="1"/>
</dbReference>
<name>A0A0W8FY62_9ZZZZ</name>
<comment type="caution">
    <text evidence="8">The sequence shown here is derived from an EMBL/GenBank/DDBJ whole genome shotgun (WGS) entry which is preliminary data.</text>
</comment>
<gene>
    <name evidence="8" type="ORF">ASZ90_004352</name>
</gene>
<dbReference type="Gene3D" id="1.20.1440.90">
    <property type="entry name" value="Phosphoenolpyruvate/pyruvate domain"/>
    <property type="match status" value="1"/>
</dbReference>
<dbReference type="EMBL" id="LNQE01000594">
    <property type="protein sequence ID" value="KUG25821.1"/>
    <property type="molecule type" value="Genomic_DNA"/>
</dbReference>
<organism evidence="8">
    <name type="scientific">hydrocarbon metagenome</name>
    <dbReference type="NCBI Taxonomy" id="938273"/>
    <lineage>
        <taxon>unclassified sequences</taxon>
        <taxon>metagenomes</taxon>
        <taxon>ecological metagenomes</taxon>
    </lineage>
</organism>
<dbReference type="GO" id="GO:0006099">
    <property type="term" value="P:tricarboxylic acid cycle"/>
    <property type="evidence" value="ECO:0007669"/>
    <property type="project" value="InterPro"/>
</dbReference>
<evidence type="ECO:0000256" key="5">
    <source>
        <dbReference type="ARBA" id="ARBA00023239"/>
    </source>
</evidence>
<dbReference type="InterPro" id="IPR018129">
    <property type="entry name" value="PEP_COase_Lys_AS"/>
</dbReference>
<dbReference type="PRINTS" id="PR00150">
    <property type="entry name" value="PEPCARBXLASE"/>
</dbReference>
<evidence type="ECO:0000256" key="1">
    <source>
        <dbReference type="ARBA" id="ARBA00001946"/>
    </source>
</evidence>
<dbReference type="NCBIfam" id="NF000584">
    <property type="entry name" value="PRK00009.1"/>
    <property type="match status" value="1"/>
</dbReference>
<dbReference type="PROSITE" id="PS00393">
    <property type="entry name" value="PEPCASE_2"/>
    <property type="match status" value="1"/>
</dbReference>
<evidence type="ECO:0000256" key="7">
    <source>
        <dbReference type="ARBA" id="ARBA00048995"/>
    </source>
</evidence>
<comment type="cofactor">
    <cofactor evidence="1">
        <name>Mg(2+)</name>
        <dbReference type="ChEBI" id="CHEBI:18420"/>
    </cofactor>
</comment>
<dbReference type="AlphaFoldDB" id="A0A0W8FY62"/>
<dbReference type="GO" id="GO:0005829">
    <property type="term" value="C:cytosol"/>
    <property type="evidence" value="ECO:0007669"/>
    <property type="project" value="TreeGrafter"/>
</dbReference>
<comment type="catalytic activity">
    <reaction evidence="7">
        <text>oxaloacetate + phosphate = phosphoenolpyruvate + hydrogencarbonate</text>
        <dbReference type="Rhea" id="RHEA:28370"/>
        <dbReference type="ChEBI" id="CHEBI:16452"/>
        <dbReference type="ChEBI" id="CHEBI:17544"/>
        <dbReference type="ChEBI" id="CHEBI:43474"/>
        <dbReference type="ChEBI" id="CHEBI:58702"/>
        <dbReference type="EC" id="4.1.1.31"/>
    </reaction>
</comment>
<accession>A0A0W8FY62</accession>
<dbReference type="HAMAP" id="MF_00595">
    <property type="entry name" value="PEPcase_type1"/>
    <property type="match status" value="1"/>
</dbReference>
<comment type="similarity">
    <text evidence="2">Belongs to the PEPCase type 1 family.</text>
</comment>
<proteinExistence type="inferred from homology"/>
<keyword evidence="4" id="KW-0460">Magnesium</keyword>
<dbReference type="InterPro" id="IPR021135">
    <property type="entry name" value="PEP_COase"/>
</dbReference>
<dbReference type="InterPro" id="IPR015813">
    <property type="entry name" value="Pyrv/PenolPyrv_kinase-like_dom"/>
</dbReference>
<evidence type="ECO:0000313" key="8">
    <source>
        <dbReference type="EMBL" id="KUG25821.1"/>
    </source>
</evidence>
<evidence type="ECO:0000256" key="2">
    <source>
        <dbReference type="ARBA" id="ARBA00008346"/>
    </source>
</evidence>
<dbReference type="EC" id="4.1.1.31" evidence="3"/>
<evidence type="ECO:0000256" key="4">
    <source>
        <dbReference type="ARBA" id="ARBA00022842"/>
    </source>
</evidence>
<sequence length="916" mass="104911">MNINLAYSESNLSKNIKELGFILGDVLKEQEGVGLFNTVEKLRALTKVVREDSHAKSKIKRIVGGLDLNTSHNVIKAFSIYFILVNAADEVHKIVIDKLNEDKTETNRIGSFRESFNQIKSLALTKKDIRQIISRIEIIPVFTAHPTEATRQTILKKILRISNLLLENELMFKSDTEQKDIYEKIKAEITLLWQSNEIRFSKINVEDEVMRGLFFFKNVIYKELPVFYNKLNHDLNSSLKYDAQLPPLIKFGSWIGADRDGHPFVSIDITKKTFNIHKKEILKLYLNDLNHIYEHLSTSTYLKNVSRQLKTKLTQNQAKLTLPKTDKQLREPSEIYRAYLYVIYQKLSNTLLKKGVCYKNATELMADFLLIRKSLNENEGEIIAENFVDPLIKKIETFGFYFVKLDIRQNSKLIRSAVDELFSTSGVFNNFSKLSEETKTELLTKEILSSRPLSNPFQQLTNQTRQTLEEIKLIDWGIKNISPNSISDYIISNCEFVSDILSVLLLAKESGLIKIKNGKITGSSFDILPLFETIDDLRNSGSIMKYLFDNTAYKQQLNCRKKVQKIMLGYSDSNKDGGIVTSNFELYKAQIGLKEICNRFKLQMILFHGRGGSISRGGGPVNRSILAQPPSTIEGKIKLTEQGEMISAKFLVPQTAVKSLETVTSAVILQTAWSYRKRTAAKIHNFIKGFESISETAYSHYRKLVQHKDFFEYFRTVTPIDIIEKIEIGSRPPSRKKGNEISSLRAIPWVFSWTQNRQTISGWYGFGTAIENALKSKSTSIDKLRLMYSDWRFFHTLIENIEMVLTKTDMLIAEEYAALNTSKGAKEIFNEIRQEYKRSTKYLLLITGEKDLLDNNSSLKRTLSLRNPYLDPISFIQINLIKKYRSNKTSKGEKKKVLNVLRASVNGIAAGIRNTG</sequence>
<dbReference type="PROSITE" id="PS00781">
    <property type="entry name" value="PEPCASE_1"/>
    <property type="match status" value="1"/>
</dbReference>
<protein>
    <recommendedName>
        <fullName evidence="3">phosphoenolpyruvate carboxylase</fullName>
        <ecNumber evidence="3">4.1.1.31</ecNumber>
    </recommendedName>
</protein>
<dbReference type="PANTHER" id="PTHR30523:SF6">
    <property type="entry name" value="PHOSPHOENOLPYRUVATE CARBOXYLASE"/>
    <property type="match status" value="1"/>
</dbReference>
<dbReference type="InterPro" id="IPR033129">
    <property type="entry name" value="PEPCASE_His_AS"/>
</dbReference>
<keyword evidence="8" id="KW-0670">Pyruvate</keyword>
<dbReference type="Pfam" id="PF00311">
    <property type="entry name" value="PEPcase"/>
    <property type="match status" value="1"/>
</dbReference>
<dbReference type="PANTHER" id="PTHR30523">
    <property type="entry name" value="PHOSPHOENOLPYRUVATE CARBOXYLASE"/>
    <property type="match status" value="1"/>
</dbReference>
<evidence type="ECO:0000256" key="3">
    <source>
        <dbReference type="ARBA" id="ARBA00012305"/>
    </source>
</evidence>
<keyword evidence="5 8" id="KW-0456">Lyase</keyword>
<evidence type="ECO:0000256" key="6">
    <source>
        <dbReference type="ARBA" id="ARBA00023300"/>
    </source>
</evidence>
<reference evidence="8" key="1">
    <citation type="journal article" date="2015" name="Proc. Natl. Acad. Sci. U.S.A.">
        <title>Networks of energetic and metabolic interactions define dynamics in microbial communities.</title>
        <authorList>
            <person name="Embree M."/>
            <person name="Liu J.K."/>
            <person name="Al-Bassam M.M."/>
            <person name="Zengler K."/>
        </authorList>
    </citation>
    <scope>NUCLEOTIDE SEQUENCE</scope>
</reference>